<dbReference type="AlphaFoldDB" id="A0A2N8SZ92"/>
<feature type="transmembrane region" description="Helical" evidence="6">
    <location>
        <begin position="321"/>
        <end position="344"/>
    </location>
</feature>
<dbReference type="Gene3D" id="1.20.1250.20">
    <property type="entry name" value="MFS general substrate transporter like domains"/>
    <property type="match status" value="1"/>
</dbReference>
<dbReference type="SUPFAM" id="SSF103473">
    <property type="entry name" value="MFS general substrate transporter"/>
    <property type="match status" value="1"/>
</dbReference>
<feature type="transmembrane region" description="Helical" evidence="6">
    <location>
        <begin position="25"/>
        <end position="45"/>
    </location>
</feature>
<accession>A0A2N8SZ92</accession>
<evidence type="ECO:0000256" key="2">
    <source>
        <dbReference type="ARBA" id="ARBA00022448"/>
    </source>
</evidence>
<name>A0A2N8SZ92_STUST</name>
<dbReference type="PANTHER" id="PTHR42718:SF9">
    <property type="entry name" value="MAJOR FACILITATOR SUPERFAMILY MULTIDRUG TRANSPORTER MFSC"/>
    <property type="match status" value="1"/>
</dbReference>
<feature type="transmembrane region" description="Helical" evidence="6">
    <location>
        <begin position="351"/>
        <end position="369"/>
    </location>
</feature>
<feature type="transmembrane region" description="Helical" evidence="6">
    <location>
        <begin position="65"/>
        <end position="87"/>
    </location>
</feature>
<comment type="caution">
    <text evidence="8">The sequence shown here is derived from an EMBL/GenBank/DDBJ whole genome shotgun (WGS) entry which is preliminary data.</text>
</comment>
<organism evidence="8 9">
    <name type="scientific">Stutzerimonas stutzeri</name>
    <name type="common">Pseudomonas stutzeri</name>
    <dbReference type="NCBI Taxonomy" id="316"/>
    <lineage>
        <taxon>Bacteria</taxon>
        <taxon>Pseudomonadati</taxon>
        <taxon>Pseudomonadota</taxon>
        <taxon>Gammaproteobacteria</taxon>
        <taxon>Pseudomonadales</taxon>
        <taxon>Pseudomonadaceae</taxon>
        <taxon>Stutzerimonas</taxon>
    </lineage>
</organism>
<feature type="transmembrane region" description="Helical" evidence="6">
    <location>
        <begin position="94"/>
        <end position="113"/>
    </location>
</feature>
<keyword evidence="4 6" id="KW-1133">Transmembrane helix</keyword>
<keyword evidence="2" id="KW-0813">Transport</keyword>
<evidence type="ECO:0000256" key="4">
    <source>
        <dbReference type="ARBA" id="ARBA00022989"/>
    </source>
</evidence>
<dbReference type="GO" id="GO:0016020">
    <property type="term" value="C:membrane"/>
    <property type="evidence" value="ECO:0007669"/>
    <property type="project" value="UniProtKB-SubCell"/>
</dbReference>
<feature type="transmembrane region" description="Helical" evidence="6">
    <location>
        <begin position="247"/>
        <end position="265"/>
    </location>
</feature>
<feature type="transmembrane region" description="Helical" evidence="6">
    <location>
        <begin position="119"/>
        <end position="141"/>
    </location>
</feature>
<keyword evidence="5 6" id="KW-0472">Membrane</keyword>
<evidence type="ECO:0000259" key="7">
    <source>
        <dbReference type="PROSITE" id="PS50850"/>
    </source>
</evidence>
<feature type="domain" description="Major facilitator superfamily (MFS) profile" evidence="7">
    <location>
        <begin position="28"/>
        <end position="507"/>
    </location>
</feature>
<dbReference type="Proteomes" id="UP000235897">
    <property type="component" value="Unassembled WGS sequence"/>
</dbReference>
<dbReference type="InterPro" id="IPR020846">
    <property type="entry name" value="MFS_dom"/>
</dbReference>
<proteinExistence type="predicted"/>
<protein>
    <submittedName>
        <fullName evidence="8">MFS transporter</fullName>
    </submittedName>
</protein>
<feature type="transmembrane region" description="Helical" evidence="6">
    <location>
        <begin position="285"/>
        <end position="309"/>
    </location>
</feature>
<feature type="transmembrane region" description="Helical" evidence="6">
    <location>
        <begin position="153"/>
        <end position="172"/>
    </location>
</feature>
<dbReference type="InterPro" id="IPR011701">
    <property type="entry name" value="MFS"/>
</dbReference>
<gene>
    <name evidence="8" type="ORF">CXL00_01760</name>
</gene>
<dbReference type="Pfam" id="PF07690">
    <property type="entry name" value="MFS_1"/>
    <property type="match status" value="1"/>
</dbReference>
<evidence type="ECO:0000256" key="6">
    <source>
        <dbReference type="SAM" id="Phobius"/>
    </source>
</evidence>
<reference evidence="8 9" key="1">
    <citation type="submission" date="2018-01" db="EMBL/GenBank/DDBJ databases">
        <title>Denitrification phenotypes of diverse strains of Pseudomonas stutzeri.</title>
        <authorList>
            <person name="Milligan D.A."/>
            <person name="Bergaust L."/>
            <person name="Bakken L.R."/>
            <person name="Frostegard A."/>
        </authorList>
    </citation>
    <scope>NUCLEOTIDE SEQUENCE [LARGE SCALE GENOMIC DNA]</scope>
    <source>
        <strain evidence="8 9">28a3</strain>
    </source>
</reference>
<dbReference type="PANTHER" id="PTHR42718">
    <property type="entry name" value="MAJOR FACILITATOR SUPERFAMILY MULTIDRUG TRANSPORTER MFSC"/>
    <property type="match status" value="1"/>
</dbReference>
<dbReference type="InterPro" id="IPR036259">
    <property type="entry name" value="MFS_trans_sf"/>
</dbReference>
<dbReference type="OrthoDB" id="9812221at2"/>
<feature type="transmembrane region" description="Helical" evidence="6">
    <location>
        <begin position="184"/>
        <end position="204"/>
    </location>
</feature>
<evidence type="ECO:0000313" key="9">
    <source>
        <dbReference type="Proteomes" id="UP000235897"/>
    </source>
</evidence>
<feature type="transmembrane region" description="Helical" evidence="6">
    <location>
        <begin position="216"/>
        <end position="235"/>
    </location>
</feature>
<evidence type="ECO:0000256" key="5">
    <source>
        <dbReference type="ARBA" id="ARBA00023136"/>
    </source>
</evidence>
<sequence>MSAAALQPTAAPPAPAAAAAPPKRAIAGLVGILIAAMMAGLNNRVGALALADVRGALGYSLDDASWLTTVYSAGEVIAMPFAAWFAITLSVRRFELWMIGACTLLAVCIPFIHDLDLLLAMRFLQGIASGTMIPVLMMAALKFLPPHIRLHGLALYALTATFAPNLSIWLAGQWTDGLFDWRWVYWQILPLAAVAALLIGWGLPNDPIQTDRFSQANWPGMAFGAPAFALIAVALDQGVRLDWFNSPLIVVSLVAGLTLLVAYLLTEWYHPSPFIKLQMLSRRNLALGFTLFVCLLVVLTSGVMLPMTFLGPLQSYRPLQMAPIGLIVALPQLVLGSVVALFLYRKWVDARFVFAGGLLLIALACFSGAQLTSDWNRDQFLMTQALQAFGQPMAVVSTLFLCTSVVHPSEGPYVSGNINTLRALGSVLGGAVVGQLVTVRQRFHAEMLLDHAALVGNSVPLVPEPAQLMGIIGQQALVLSVADAYRVLGVLALVMVPFVLRLTYVPAPDLQAGAPQSQPLPQG</sequence>
<evidence type="ECO:0000313" key="8">
    <source>
        <dbReference type="EMBL" id="PNG07802.1"/>
    </source>
</evidence>
<dbReference type="GO" id="GO:0022857">
    <property type="term" value="F:transmembrane transporter activity"/>
    <property type="evidence" value="ECO:0007669"/>
    <property type="project" value="InterPro"/>
</dbReference>
<evidence type="ECO:0000256" key="1">
    <source>
        <dbReference type="ARBA" id="ARBA00004141"/>
    </source>
</evidence>
<dbReference type="PROSITE" id="PS50850">
    <property type="entry name" value="MFS"/>
    <property type="match status" value="1"/>
</dbReference>
<keyword evidence="3 6" id="KW-0812">Transmembrane</keyword>
<comment type="subcellular location">
    <subcellularLocation>
        <location evidence="1">Membrane</location>
        <topology evidence="1">Multi-pass membrane protein</topology>
    </subcellularLocation>
</comment>
<dbReference type="RefSeq" id="WP_102845838.1">
    <property type="nucleotide sequence ID" value="NZ_JAMOIG010000009.1"/>
</dbReference>
<evidence type="ECO:0000256" key="3">
    <source>
        <dbReference type="ARBA" id="ARBA00022692"/>
    </source>
</evidence>
<dbReference type="EMBL" id="POUW01000001">
    <property type="protein sequence ID" value="PNG07802.1"/>
    <property type="molecule type" value="Genomic_DNA"/>
</dbReference>